<organism evidence="2 3">
    <name type="scientific">Cystobacter fuscus (strain ATCC 25194 / DSM 2262 / NBRC 100088 / M29)</name>
    <dbReference type="NCBI Taxonomy" id="1242864"/>
    <lineage>
        <taxon>Bacteria</taxon>
        <taxon>Pseudomonadati</taxon>
        <taxon>Myxococcota</taxon>
        <taxon>Myxococcia</taxon>
        <taxon>Myxococcales</taxon>
        <taxon>Cystobacterineae</taxon>
        <taxon>Archangiaceae</taxon>
        <taxon>Cystobacter</taxon>
    </lineage>
</organism>
<evidence type="ECO:0000313" key="2">
    <source>
        <dbReference type="EMBL" id="EPX61902.1"/>
    </source>
</evidence>
<protein>
    <submittedName>
        <fullName evidence="2">Uncharacterized protein</fullName>
    </submittedName>
</protein>
<feature type="compositionally biased region" description="Basic residues" evidence="1">
    <location>
        <begin position="27"/>
        <end position="37"/>
    </location>
</feature>
<reference evidence="2" key="1">
    <citation type="submission" date="2013-05" db="EMBL/GenBank/DDBJ databases">
        <title>Genome assembly of Cystobacter fuscus DSM 2262.</title>
        <authorList>
            <person name="Sharma G."/>
            <person name="Khatri I."/>
            <person name="Kaur C."/>
            <person name="Mayilraj S."/>
            <person name="Subramanian S."/>
        </authorList>
    </citation>
    <scope>NUCLEOTIDE SEQUENCE [LARGE SCALE GENOMIC DNA]</scope>
    <source>
        <strain evidence="2">DSM 2262</strain>
    </source>
</reference>
<dbReference type="Proteomes" id="UP000011682">
    <property type="component" value="Unassembled WGS sequence"/>
</dbReference>
<comment type="caution">
    <text evidence="2">The sequence shown here is derived from an EMBL/GenBank/DDBJ whole genome shotgun (WGS) entry which is preliminary data.</text>
</comment>
<gene>
    <name evidence="2" type="ORF">D187_010521</name>
</gene>
<evidence type="ECO:0000256" key="1">
    <source>
        <dbReference type="SAM" id="MobiDB-lite"/>
    </source>
</evidence>
<name>S9PHL4_CYSF2</name>
<keyword evidence="3" id="KW-1185">Reference proteome</keyword>
<sequence>MRQFSVVAPGPIQDSGRPRGLSERQQKQRGRRGRVVARGRDKNGTKPEKMSEPLNTDCRDHVWHGEADTRVPSRGPRKFISQGEADYVATGTAWFCEDFLVRGGGGLVVGDGTCRARRGRGVSRQLGRGNGLQRR</sequence>
<accession>S9PHL4</accession>
<proteinExistence type="predicted"/>
<feature type="compositionally biased region" description="Basic and acidic residues" evidence="1">
    <location>
        <begin position="38"/>
        <end position="71"/>
    </location>
</feature>
<dbReference type="EMBL" id="ANAH02000009">
    <property type="protein sequence ID" value="EPX61902.1"/>
    <property type="molecule type" value="Genomic_DNA"/>
</dbReference>
<evidence type="ECO:0000313" key="3">
    <source>
        <dbReference type="Proteomes" id="UP000011682"/>
    </source>
</evidence>
<dbReference type="AlphaFoldDB" id="S9PHL4"/>
<feature type="compositionally biased region" description="Basic and acidic residues" evidence="1">
    <location>
        <begin position="16"/>
        <end position="26"/>
    </location>
</feature>
<feature type="region of interest" description="Disordered" evidence="1">
    <location>
        <begin position="1"/>
        <end position="77"/>
    </location>
</feature>